<evidence type="ECO:0008006" key="6">
    <source>
        <dbReference type="Google" id="ProtNLM"/>
    </source>
</evidence>
<sequence length="291" mass="32148">MLHGGLLLGGKLRLRGMDVDPSCSLCHMEQEVPSHLFRDCSVLANFWNNGVVAPLWPSSSPGSFANWCACFVRTLSRSSSSNRLLDAFVSSLWGIWIVRNDMCFRYAPWDPVRDLRHHCESHAPVHTLALASSAISHPHSLGRFDIRPAIDICIILDGAWMPVSNQAGVGWILRDPVSLATLGGGAQACVLGCALQAELLACLYVVRMASRRGYMRILLYSDSAILVCLVFSKCIAPMVVLWLVKDLRSLLSGFRGFSVGFSVLKVSHSMIRPAHDLAASAHRRQLLRHRF</sequence>
<evidence type="ECO:0000259" key="3">
    <source>
        <dbReference type="Pfam" id="PF13966"/>
    </source>
</evidence>
<proteinExistence type="predicted"/>
<dbReference type="InterPro" id="IPR052929">
    <property type="entry name" value="RNase_H-like_EbsB-rel"/>
</dbReference>
<evidence type="ECO:0000259" key="2">
    <source>
        <dbReference type="Pfam" id="PF13456"/>
    </source>
</evidence>
<dbReference type="Gene3D" id="3.30.420.10">
    <property type="entry name" value="Ribonuclease H-like superfamily/Ribonuclease H"/>
    <property type="match status" value="1"/>
</dbReference>
<evidence type="ECO:0000313" key="4">
    <source>
        <dbReference type="Proteomes" id="UP000813463"/>
    </source>
</evidence>
<dbReference type="InterPro" id="IPR026960">
    <property type="entry name" value="RVT-Znf"/>
</dbReference>
<keyword evidence="1" id="KW-0472">Membrane</keyword>
<organism evidence="4 5">
    <name type="scientific">Spinacia oleracea</name>
    <name type="common">Spinach</name>
    <dbReference type="NCBI Taxonomy" id="3562"/>
    <lineage>
        <taxon>Eukaryota</taxon>
        <taxon>Viridiplantae</taxon>
        <taxon>Streptophyta</taxon>
        <taxon>Embryophyta</taxon>
        <taxon>Tracheophyta</taxon>
        <taxon>Spermatophyta</taxon>
        <taxon>Magnoliopsida</taxon>
        <taxon>eudicotyledons</taxon>
        <taxon>Gunneridae</taxon>
        <taxon>Pentapetalae</taxon>
        <taxon>Caryophyllales</taxon>
        <taxon>Chenopodiaceae</taxon>
        <taxon>Chenopodioideae</taxon>
        <taxon>Anserineae</taxon>
        <taxon>Spinacia</taxon>
    </lineage>
</organism>
<reference evidence="5" key="2">
    <citation type="submission" date="2025-08" db="UniProtKB">
        <authorList>
            <consortium name="RefSeq"/>
        </authorList>
    </citation>
    <scope>IDENTIFICATION</scope>
    <source>
        <tissue evidence="5">Leaf</tissue>
    </source>
</reference>
<reference evidence="4" key="1">
    <citation type="journal article" date="2021" name="Nat. Commun.">
        <title>Genomic analyses provide insights into spinach domestication and the genetic basis of agronomic traits.</title>
        <authorList>
            <person name="Cai X."/>
            <person name="Sun X."/>
            <person name="Xu C."/>
            <person name="Sun H."/>
            <person name="Wang X."/>
            <person name="Ge C."/>
            <person name="Zhang Z."/>
            <person name="Wang Q."/>
            <person name="Fei Z."/>
            <person name="Jiao C."/>
            <person name="Wang Q."/>
        </authorList>
    </citation>
    <scope>NUCLEOTIDE SEQUENCE [LARGE SCALE GENOMIC DNA]</scope>
    <source>
        <strain evidence="4">cv. Varoflay</strain>
    </source>
</reference>
<feature type="transmembrane region" description="Helical" evidence="1">
    <location>
        <begin position="184"/>
        <end position="206"/>
    </location>
</feature>
<feature type="domain" description="RNase H type-1" evidence="2">
    <location>
        <begin position="157"/>
        <end position="280"/>
    </location>
</feature>
<name>A0ABM3R9B2_SPIOL</name>
<dbReference type="CDD" id="cd06222">
    <property type="entry name" value="RNase_H_like"/>
    <property type="match status" value="1"/>
</dbReference>
<protein>
    <recommendedName>
        <fullName evidence="6">RNase H type-1 domain-containing protein</fullName>
    </recommendedName>
</protein>
<keyword evidence="4" id="KW-1185">Reference proteome</keyword>
<evidence type="ECO:0000313" key="5">
    <source>
        <dbReference type="RefSeq" id="XP_056692203.1"/>
    </source>
</evidence>
<dbReference type="InterPro" id="IPR036397">
    <property type="entry name" value="RNaseH_sf"/>
</dbReference>
<dbReference type="PANTHER" id="PTHR47074:SF73">
    <property type="entry name" value="OS04G0448401 PROTEIN"/>
    <property type="match status" value="1"/>
</dbReference>
<dbReference type="InterPro" id="IPR002156">
    <property type="entry name" value="RNaseH_domain"/>
</dbReference>
<gene>
    <name evidence="5" type="primary">LOC130467652</name>
</gene>
<evidence type="ECO:0000256" key="1">
    <source>
        <dbReference type="SAM" id="Phobius"/>
    </source>
</evidence>
<dbReference type="InterPro" id="IPR012337">
    <property type="entry name" value="RNaseH-like_sf"/>
</dbReference>
<dbReference type="InterPro" id="IPR044730">
    <property type="entry name" value="RNase_H-like_dom_plant"/>
</dbReference>
<dbReference type="GeneID" id="130467652"/>
<dbReference type="Proteomes" id="UP000813463">
    <property type="component" value="Chromosome 2"/>
</dbReference>
<feature type="transmembrane region" description="Helical" evidence="1">
    <location>
        <begin position="218"/>
        <end position="244"/>
    </location>
</feature>
<dbReference type="RefSeq" id="XP_056692203.1">
    <property type="nucleotide sequence ID" value="XM_056836225.1"/>
</dbReference>
<dbReference type="Pfam" id="PF13456">
    <property type="entry name" value="RVT_3"/>
    <property type="match status" value="1"/>
</dbReference>
<dbReference type="Pfam" id="PF13966">
    <property type="entry name" value="zf-RVT"/>
    <property type="match status" value="1"/>
</dbReference>
<keyword evidence="1" id="KW-1133">Transmembrane helix</keyword>
<dbReference type="SUPFAM" id="SSF53098">
    <property type="entry name" value="Ribonuclease H-like"/>
    <property type="match status" value="1"/>
</dbReference>
<keyword evidence="1" id="KW-0812">Transmembrane</keyword>
<accession>A0ABM3R9B2</accession>
<feature type="domain" description="Reverse transcriptase zinc-binding" evidence="3">
    <location>
        <begin position="2"/>
        <end position="47"/>
    </location>
</feature>
<dbReference type="PANTHER" id="PTHR47074">
    <property type="entry name" value="BNAC02G40300D PROTEIN"/>
    <property type="match status" value="1"/>
</dbReference>